<gene>
    <name evidence="3" type="ORF">GCM10011379_35710</name>
</gene>
<evidence type="ECO:0000313" key="3">
    <source>
        <dbReference type="EMBL" id="GGH73793.1"/>
    </source>
</evidence>
<dbReference type="InterPro" id="IPR036754">
    <property type="entry name" value="YbaK/aa-tRNA-synt-asso_dom_sf"/>
</dbReference>
<dbReference type="RefSeq" id="WP_188954731.1">
    <property type="nucleotide sequence ID" value="NZ_BMIB01000003.1"/>
</dbReference>
<dbReference type="InterPro" id="IPR007214">
    <property type="entry name" value="YbaK/aa-tRNA-synth-assoc-dom"/>
</dbReference>
<dbReference type="AlphaFoldDB" id="A0A917J251"/>
<reference evidence="3" key="1">
    <citation type="journal article" date="2014" name="Int. J. Syst. Evol. Microbiol.">
        <title>Complete genome sequence of Corynebacterium casei LMG S-19264T (=DSM 44701T), isolated from a smear-ripened cheese.</title>
        <authorList>
            <consortium name="US DOE Joint Genome Institute (JGI-PGF)"/>
            <person name="Walter F."/>
            <person name="Albersmeier A."/>
            <person name="Kalinowski J."/>
            <person name="Ruckert C."/>
        </authorList>
    </citation>
    <scope>NUCLEOTIDE SEQUENCE</scope>
    <source>
        <strain evidence="3">CGMCC 1.15290</strain>
    </source>
</reference>
<comment type="similarity">
    <text evidence="1">Belongs to the PRORSD1 family.</text>
</comment>
<evidence type="ECO:0000313" key="4">
    <source>
        <dbReference type="Proteomes" id="UP000627292"/>
    </source>
</evidence>
<dbReference type="Proteomes" id="UP000627292">
    <property type="component" value="Unassembled WGS sequence"/>
</dbReference>
<evidence type="ECO:0000256" key="1">
    <source>
        <dbReference type="ARBA" id="ARBA00010201"/>
    </source>
</evidence>
<keyword evidence="4" id="KW-1185">Reference proteome</keyword>
<dbReference type="SUPFAM" id="SSF55826">
    <property type="entry name" value="YbaK/ProRS associated domain"/>
    <property type="match status" value="1"/>
</dbReference>
<evidence type="ECO:0000259" key="2">
    <source>
        <dbReference type="Pfam" id="PF04073"/>
    </source>
</evidence>
<comment type="caution">
    <text evidence="3">The sequence shown here is derived from an EMBL/GenBank/DDBJ whole genome shotgun (WGS) entry which is preliminary data.</text>
</comment>
<name>A0A917J251_9BACT</name>
<dbReference type="Pfam" id="PF04073">
    <property type="entry name" value="tRNA_edit"/>
    <property type="match status" value="1"/>
</dbReference>
<feature type="domain" description="YbaK/aminoacyl-tRNA synthetase-associated" evidence="2">
    <location>
        <begin position="44"/>
        <end position="161"/>
    </location>
</feature>
<dbReference type="EMBL" id="BMIB01000003">
    <property type="protein sequence ID" value="GGH73793.1"/>
    <property type="molecule type" value="Genomic_DNA"/>
</dbReference>
<proteinExistence type="inferred from homology"/>
<accession>A0A917J251</accession>
<sequence length="179" mass="20143">MIHVSEIFTTAPITYNSQLQQKVYEVLAALQIPFERVDTGEAITMEDCIQIDKKLDMKTVKTLFLCNRQQTDFYLFITIADKPFKTKDFSSALGIARVSFATEELLLQKLGVKIGAATVFGVLADTENEVRVVFDKAVLSEEWYGCSDGTTTGYMKLKTANVIEDVLNYARHKPTIIEI</sequence>
<dbReference type="Gene3D" id="3.90.960.10">
    <property type="entry name" value="YbaK/aminoacyl-tRNA synthetase-associated domain"/>
    <property type="match status" value="1"/>
</dbReference>
<reference evidence="3" key="2">
    <citation type="submission" date="2020-09" db="EMBL/GenBank/DDBJ databases">
        <authorList>
            <person name="Sun Q."/>
            <person name="Zhou Y."/>
        </authorList>
    </citation>
    <scope>NUCLEOTIDE SEQUENCE</scope>
    <source>
        <strain evidence="3">CGMCC 1.15290</strain>
    </source>
</reference>
<dbReference type="InterPro" id="IPR040285">
    <property type="entry name" value="ProX/PRXD1"/>
</dbReference>
<organism evidence="3 4">
    <name type="scientific">Filimonas zeae</name>
    <dbReference type="NCBI Taxonomy" id="1737353"/>
    <lineage>
        <taxon>Bacteria</taxon>
        <taxon>Pseudomonadati</taxon>
        <taxon>Bacteroidota</taxon>
        <taxon>Chitinophagia</taxon>
        <taxon>Chitinophagales</taxon>
        <taxon>Chitinophagaceae</taxon>
        <taxon>Filimonas</taxon>
    </lineage>
</organism>
<dbReference type="GO" id="GO:0002161">
    <property type="term" value="F:aminoacyl-tRNA deacylase activity"/>
    <property type="evidence" value="ECO:0007669"/>
    <property type="project" value="InterPro"/>
</dbReference>
<dbReference type="PANTHER" id="PTHR31423">
    <property type="entry name" value="YBAK DOMAIN-CONTAINING PROTEIN"/>
    <property type="match status" value="1"/>
</dbReference>
<dbReference type="PANTHER" id="PTHR31423:SF3">
    <property type="entry name" value="PROLYL-TRNA SYNTHETASE ASSOCIATED DOMAIN-CONTAINING PROTEIN 1-RELATED"/>
    <property type="match status" value="1"/>
</dbReference>
<protein>
    <submittedName>
        <fullName evidence="3">Prolyl-tRNA editing protein proX</fullName>
    </submittedName>
</protein>